<dbReference type="PANTHER" id="PTHR46579:SF1">
    <property type="entry name" value="F5_8 TYPE C DOMAIN-CONTAINING PROTEIN"/>
    <property type="match status" value="1"/>
</dbReference>
<sequence>MKEIMRGQQPGHDDQGPQEPSTRQEWLDSMPENRRFGAMSEGWGWKSQHARMTREYDLQERRYHDLEPEDGPVSLVSLPNGLSLTIFFDGIQAHEHQKYEVQAVYITVNNIPSHLRALIENIILVIVIPGPNQPTAYELDQILEPLVDELLELEQGVEMQVYDQNTRRMVRETVYARLSLGVLDYIARLKLTGHAGVASEDHFCLYCTKKLSQLSVRDGYQDIDLRNPSVHLQRKHEWLRAQGDPVEQERLRKRYGTIFTELDRLPGWYAPTSCPIDGMHLFDLGMTKRLYKDIIFRPGLLQHRRGQPEEERPVARFEAFIKRTYFPSHCSRLPPKLAEAKGRIKAEQWRNMAHILHVALFEAWRVGDAIPNTDIPRGGTRTKIYAEQNKMAEHLYAARCRVHADEGGAEEDEPSLDDCRPSRNPRDYYKVVLCYLVARNILFSWQHSLAEVEFAQQLLWRVNTSLVDMNVPLPPTAHLLMHLEEHIQKYGSLYGKSTNAFERANKVLVGTNTNGRGSGCMEETMARGFWQRADFFRLIRRMQAIPNPTRDDTATIEVMLRAVRNAPEHEVQRGLLDQVLAGEIPFQAQGDFSHVHHAGFRFGSDSHYRGKCSRYGYVKEGLHGRTPALVKMIYKVCLTTPDDNVEHSITCAIVQRFVPPEHRPQFPWHHWQSRLGTGSWCYNVLQEPEAIPIDHLVGVFALSDITMAGVRYWLTFSMDHSEPEPLED</sequence>
<protein>
    <recommendedName>
        <fullName evidence="4">Transposase family Tnp2 protein</fullName>
    </recommendedName>
</protein>
<evidence type="ECO:0000313" key="3">
    <source>
        <dbReference type="Proteomes" id="UP000044841"/>
    </source>
</evidence>
<evidence type="ECO:0000256" key="1">
    <source>
        <dbReference type="SAM" id="MobiDB-lite"/>
    </source>
</evidence>
<dbReference type="AlphaFoldDB" id="A0A0K6G425"/>
<dbReference type="EMBL" id="CYGV01001346">
    <property type="protein sequence ID" value="CUA73103.1"/>
    <property type="molecule type" value="Genomic_DNA"/>
</dbReference>
<dbReference type="Pfam" id="PF02992">
    <property type="entry name" value="Transposase_21"/>
    <property type="match status" value="1"/>
</dbReference>
<evidence type="ECO:0008006" key="4">
    <source>
        <dbReference type="Google" id="ProtNLM"/>
    </source>
</evidence>
<reference evidence="2 3" key="1">
    <citation type="submission" date="2015-07" db="EMBL/GenBank/DDBJ databases">
        <authorList>
            <person name="Noorani M."/>
        </authorList>
    </citation>
    <scope>NUCLEOTIDE SEQUENCE [LARGE SCALE GENOMIC DNA]</scope>
    <source>
        <strain evidence="2">BBA 69670</strain>
    </source>
</reference>
<evidence type="ECO:0000313" key="2">
    <source>
        <dbReference type="EMBL" id="CUA73103.1"/>
    </source>
</evidence>
<gene>
    <name evidence="2" type="ORF">RSOLAG22IIIB_10532</name>
</gene>
<name>A0A0K6G425_9AGAM</name>
<accession>A0A0K6G425</accession>
<dbReference type="Proteomes" id="UP000044841">
    <property type="component" value="Unassembled WGS sequence"/>
</dbReference>
<dbReference type="InterPro" id="IPR004242">
    <property type="entry name" value="Transposase_21"/>
</dbReference>
<feature type="region of interest" description="Disordered" evidence="1">
    <location>
        <begin position="1"/>
        <end position="31"/>
    </location>
</feature>
<keyword evidence="3" id="KW-1185">Reference proteome</keyword>
<dbReference type="PANTHER" id="PTHR46579">
    <property type="entry name" value="F5/8 TYPE C DOMAIN-CONTAINING PROTEIN-RELATED"/>
    <property type="match status" value="1"/>
</dbReference>
<proteinExistence type="predicted"/>
<feature type="compositionally biased region" description="Basic and acidic residues" evidence="1">
    <location>
        <begin position="1"/>
        <end position="15"/>
    </location>
</feature>
<organism evidence="2 3">
    <name type="scientific">Rhizoctonia solani</name>
    <dbReference type="NCBI Taxonomy" id="456999"/>
    <lineage>
        <taxon>Eukaryota</taxon>
        <taxon>Fungi</taxon>
        <taxon>Dikarya</taxon>
        <taxon>Basidiomycota</taxon>
        <taxon>Agaricomycotina</taxon>
        <taxon>Agaricomycetes</taxon>
        <taxon>Cantharellales</taxon>
        <taxon>Ceratobasidiaceae</taxon>
        <taxon>Rhizoctonia</taxon>
    </lineage>
</organism>